<protein>
    <recommendedName>
        <fullName evidence="3">Zinc finger/thioredoxin putative domain-containing protein</fullName>
    </recommendedName>
</protein>
<reference evidence="2" key="1">
    <citation type="submission" date="2020-01" db="EMBL/GenBank/DDBJ databases">
        <authorList>
            <person name="Meier V. D."/>
            <person name="Meier V D."/>
        </authorList>
    </citation>
    <scope>NUCLEOTIDE SEQUENCE</scope>
    <source>
        <strain evidence="2">HLG_WM_MAG_06</strain>
    </source>
</reference>
<feature type="chain" id="PRO_5028439348" description="Zinc finger/thioredoxin putative domain-containing protein" evidence="1">
    <location>
        <begin position="24"/>
        <end position="93"/>
    </location>
</feature>
<evidence type="ECO:0000256" key="1">
    <source>
        <dbReference type="SAM" id="SignalP"/>
    </source>
</evidence>
<feature type="signal peptide" evidence="1">
    <location>
        <begin position="1"/>
        <end position="23"/>
    </location>
</feature>
<organism evidence="2">
    <name type="scientific">uncultured Sulfurovum sp</name>
    <dbReference type="NCBI Taxonomy" id="269237"/>
    <lineage>
        <taxon>Bacteria</taxon>
        <taxon>Pseudomonadati</taxon>
        <taxon>Campylobacterota</taxon>
        <taxon>Epsilonproteobacteria</taxon>
        <taxon>Campylobacterales</taxon>
        <taxon>Sulfurovaceae</taxon>
        <taxon>Sulfurovum</taxon>
        <taxon>environmental samples</taxon>
    </lineage>
</organism>
<keyword evidence="1" id="KW-0732">Signal</keyword>
<evidence type="ECO:0000313" key="2">
    <source>
        <dbReference type="EMBL" id="CAA6802254.1"/>
    </source>
</evidence>
<dbReference type="AlphaFoldDB" id="A0A6S6SAX9"/>
<gene>
    <name evidence="2" type="ORF">HELGO_WM34920</name>
</gene>
<accession>A0A6S6SAX9</accession>
<evidence type="ECO:0008006" key="3">
    <source>
        <dbReference type="Google" id="ProtNLM"/>
    </source>
</evidence>
<sequence length="93" mass="10055">MKISSPLVLTLFVSLTISFTLLGCNATKPKTLDNAAHQQANTSSKFPSTSRVSGTDITCYTCRASFKVTQAMQKNGNNAIICPHCKHNYSNGK</sequence>
<dbReference type="EMBL" id="CACVAP010000037">
    <property type="protein sequence ID" value="CAA6802254.1"/>
    <property type="molecule type" value="Genomic_DNA"/>
</dbReference>
<dbReference type="PROSITE" id="PS51257">
    <property type="entry name" value="PROKAR_LIPOPROTEIN"/>
    <property type="match status" value="1"/>
</dbReference>
<proteinExistence type="predicted"/>
<name>A0A6S6SAX9_9BACT</name>